<dbReference type="PANTHER" id="PTHR46093">
    <property type="entry name" value="ACYL-COA-BINDING DOMAIN-CONTAINING PROTEIN 5"/>
    <property type="match status" value="1"/>
</dbReference>
<evidence type="ECO:0000313" key="5">
    <source>
        <dbReference type="Proteomes" id="UP000265703"/>
    </source>
</evidence>
<dbReference type="AlphaFoldDB" id="A0A397TMG9"/>
<dbReference type="InterPro" id="IPR015915">
    <property type="entry name" value="Kelch-typ_b-propeller"/>
</dbReference>
<dbReference type="SUPFAM" id="SSF117281">
    <property type="entry name" value="Kelch motif"/>
    <property type="match status" value="1"/>
</dbReference>
<reference evidence="4 5" key="1">
    <citation type="submission" date="2018-06" db="EMBL/GenBank/DDBJ databases">
        <title>Comparative genomics reveals the genomic features of Rhizophagus irregularis, R. cerebriforme, R. diaphanum and Gigaspora rosea, and their symbiotic lifestyle signature.</title>
        <authorList>
            <person name="Morin E."/>
            <person name="San Clemente H."/>
            <person name="Chen E.C.H."/>
            <person name="De La Providencia I."/>
            <person name="Hainaut M."/>
            <person name="Kuo A."/>
            <person name="Kohler A."/>
            <person name="Murat C."/>
            <person name="Tang N."/>
            <person name="Roy S."/>
            <person name="Loubradou J."/>
            <person name="Henrissat B."/>
            <person name="Grigoriev I.V."/>
            <person name="Corradi N."/>
            <person name="Roux C."/>
            <person name="Martin F.M."/>
        </authorList>
    </citation>
    <scope>NUCLEOTIDE SEQUENCE [LARGE SCALE GENOMIC DNA]</scope>
    <source>
        <strain evidence="4 5">DAOM 227022</strain>
    </source>
</reference>
<comment type="caution">
    <text evidence="4">The sequence shown here is derived from an EMBL/GenBank/DDBJ whole genome shotgun (WGS) entry which is preliminary data.</text>
</comment>
<organism evidence="4 5">
    <name type="scientific">Glomus cerebriforme</name>
    <dbReference type="NCBI Taxonomy" id="658196"/>
    <lineage>
        <taxon>Eukaryota</taxon>
        <taxon>Fungi</taxon>
        <taxon>Fungi incertae sedis</taxon>
        <taxon>Mucoromycota</taxon>
        <taxon>Glomeromycotina</taxon>
        <taxon>Glomeromycetes</taxon>
        <taxon>Glomerales</taxon>
        <taxon>Glomeraceae</taxon>
        <taxon>Glomus</taxon>
    </lineage>
</organism>
<keyword evidence="3" id="KW-0812">Transmembrane</keyword>
<evidence type="ECO:0000256" key="3">
    <source>
        <dbReference type="SAM" id="Phobius"/>
    </source>
</evidence>
<dbReference type="OrthoDB" id="10251809at2759"/>
<evidence type="ECO:0000256" key="1">
    <source>
        <dbReference type="ARBA" id="ARBA00022441"/>
    </source>
</evidence>
<dbReference type="Gene3D" id="2.120.10.80">
    <property type="entry name" value="Kelch-type beta propeller"/>
    <property type="match status" value="2"/>
</dbReference>
<keyword evidence="3" id="KW-0472">Membrane</keyword>
<evidence type="ECO:0008006" key="6">
    <source>
        <dbReference type="Google" id="ProtNLM"/>
    </source>
</evidence>
<proteinExistence type="predicted"/>
<gene>
    <name evidence="4" type="ORF">C1645_730859</name>
</gene>
<accession>A0A397TMG9</accession>
<keyword evidence="2" id="KW-0677">Repeat</keyword>
<feature type="transmembrane region" description="Helical" evidence="3">
    <location>
        <begin position="360"/>
        <end position="380"/>
    </location>
</feature>
<sequence>MKLLIFYNLYIIFFQLIAIIKCQQYIPKGRTYHSAILVGTKIYFIGGLDSLNLLTHDFFYLDISKSFNKTVEPLPLTDWSDKASEIPDHYGAATTALKELIFLIGGDIGAFETEYIYTYSFNTTELIWKAVPVSKFAYFVQRRRFSNAIANNDKIYLFGGGMLSGMTAEYVYFNMDIFDNINKIWINKTIGTIAGREGHTGTFLFNTGEIIYIGGHGKDGLIDMTNLDVYNTIKDEWNKLSTKNPPEQRYLHTAVLTKNNRIIIFGGIVNGNNQPVNNYYVVLNIKSLEWYHGNTNLSTIAPFMGHTATLVDDYMFIAFGNIYTKPVSNDILIYKIGDYANFSEVNYFKIAVPKNNTIKVVIISSVLSGILVIVVVVVVIRFRRKSRDNPEFLGIQPPRSIPADLFS</sequence>
<evidence type="ECO:0000313" key="4">
    <source>
        <dbReference type="EMBL" id="RIA99403.1"/>
    </source>
</evidence>
<dbReference type="Pfam" id="PF24681">
    <property type="entry name" value="Kelch_KLHDC2_KLHL20_DRC7"/>
    <property type="match status" value="2"/>
</dbReference>
<keyword evidence="1" id="KW-0880">Kelch repeat</keyword>
<dbReference type="PANTHER" id="PTHR46093:SF18">
    <property type="entry name" value="FIBRONECTIN TYPE-III DOMAIN-CONTAINING PROTEIN"/>
    <property type="match status" value="1"/>
</dbReference>
<name>A0A397TMG9_9GLOM</name>
<keyword evidence="5" id="KW-1185">Reference proteome</keyword>
<dbReference type="STRING" id="658196.A0A397TMG9"/>
<dbReference type="Proteomes" id="UP000265703">
    <property type="component" value="Unassembled WGS sequence"/>
</dbReference>
<dbReference type="EMBL" id="QKYT01000004">
    <property type="protein sequence ID" value="RIA99403.1"/>
    <property type="molecule type" value="Genomic_DNA"/>
</dbReference>
<evidence type="ECO:0000256" key="2">
    <source>
        <dbReference type="ARBA" id="ARBA00022737"/>
    </source>
</evidence>
<protein>
    <recommendedName>
        <fullName evidence="6">Galactose oxidase</fullName>
    </recommendedName>
</protein>
<keyword evidence="3" id="KW-1133">Transmembrane helix</keyword>